<dbReference type="AlphaFoldDB" id="A0A1H5BJ18"/>
<dbReference type="EMBL" id="FNSO01000004">
    <property type="protein sequence ID" value="SED54385.1"/>
    <property type="molecule type" value="Genomic_DNA"/>
</dbReference>
<dbReference type="PANTHER" id="PTHR30204:SF93">
    <property type="entry name" value="HTH MERR-TYPE DOMAIN-CONTAINING PROTEIN"/>
    <property type="match status" value="1"/>
</dbReference>
<evidence type="ECO:0000313" key="5">
    <source>
        <dbReference type="Proteomes" id="UP000199622"/>
    </source>
</evidence>
<gene>
    <name evidence="4" type="ORF">SAMN04489727_8304</name>
</gene>
<dbReference type="InterPro" id="IPR009061">
    <property type="entry name" value="DNA-bd_dom_put_sf"/>
</dbReference>
<dbReference type="GO" id="GO:0003677">
    <property type="term" value="F:DNA binding"/>
    <property type="evidence" value="ECO:0007669"/>
    <property type="project" value="UniProtKB-KW"/>
</dbReference>
<keyword evidence="5" id="KW-1185">Reference proteome</keyword>
<dbReference type="STRING" id="208445.SAMN04489727_8304"/>
<dbReference type="InterPro" id="IPR047057">
    <property type="entry name" value="MerR_fam"/>
</dbReference>
<evidence type="ECO:0000313" key="4">
    <source>
        <dbReference type="EMBL" id="SED54385.1"/>
    </source>
</evidence>
<dbReference type="GO" id="GO:0003700">
    <property type="term" value="F:DNA-binding transcription factor activity"/>
    <property type="evidence" value="ECO:0007669"/>
    <property type="project" value="InterPro"/>
</dbReference>
<dbReference type="CDD" id="cd00592">
    <property type="entry name" value="HTH_MerR-like"/>
    <property type="match status" value="1"/>
</dbReference>
<accession>A0A1H5BJ18</accession>
<keyword evidence="1" id="KW-0238">DNA-binding</keyword>
<dbReference type="PROSITE" id="PS50937">
    <property type="entry name" value="HTH_MERR_2"/>
    <property type="match status" value="1"/>
</dbReference>
<evidence type="ECO:0000259" key="3">
    <source>
        <dbReference type="PROSITE" id="PS50937"/>
    </source>
</evidence>
<dbReference type="Gene3D" id="1.10.1660.10">
    <property type="match status" value="1"/>
</dbReference>
<dbReference type="RefSeq" id="WP_208613486.1">
    <property type="nucleotide sequence ID" value="NZ_FNSO01000004.1"/>
</dbReference>
<feature type="domain" description="HTH merR-type" evidence="3">
    <location>
        <begin position="17"/>
        <end position="74"/>
    </location>
</feature>
<evidence type="ECO:0000256" key="1">
    <source>
        <dbReference type="ARBA" id="ARBA00023125"/>
    </source>
</evidence>
<dbReference type="InterPro" id="IPR000551">
    <property type="entry name" value="MerR-type_HTH_dom"/>
</dbReference>
<dbReference type="PANTHER" id="PTHR30204">
    <property type="entry name" value="REDOX-CYCLING DRUG-SENSING TRANSCRIPTIONAL ACTIVATOR SOXR"/>
    <property type="match status" value="1"/>
</dbReference>
<evidence type="ECO:0000256" key="2">
    <source>
        <dbReference type="SAM" id="MobiDB-lite"/>
    </source>
</evidence>
<feature type="region of interest" description="Disordered" evidence="2">
    <location>
        <begin position="203"/>
        <end position="226"/>
    </location>
</feature>
<dbReference type="Proteomes" id="UP000199622">
    <property type="component" value="Unassembled WGS sequence"/>
</dbReference>
<reference evidence="5" key="1">
    <citation type="submission" date="2016-10" db="EMBL/GenBank/DDBJ databases">
        <authorList>
            <person name="Varghese N."/>
            <person name="Submissions S."/>
        </authorList>
    </citation>
    <scope>NUCLEOTIDE SEQUENCE [LARGE SCALE GENOMIC DNA]</scope>
    <source>
        <strain evidence="5">DSM 44544</strain>
    </source>
</reference>
<dbReference type="SMART" id="SM00422">
    <property type="entry name" value="HTH_MERR"/>
    <property type="match status" value="1"/>
</dbReference>
<proteinExistence type="predicted"/>
<organism evidence="4 5">
    <name type="scientific">Amycolatopsis tolypomycina</name>
    <dbReference type="NCBI Taxonomy" id="208445"/>
    <lineage>
        <taxon>Bacteria</taxon>
        <taxon>Bacillati</taxon>
        <taxon>Actinomycetota</taxon>
        <taxon>Actinomycetes</taxon>
        <taxon>Pseudonocardiales</taxon>
        <taxon>Pseudonocardiaceae</taxon>
        <taxon>Amycolatopsis</taxon>
    </lineage>
</organism>
<name>A0A1H5BJ18_9PSEU</name>
<dbReference type="Pfam" id="PF13411">
    <property type="entry name" value="MerR_1"/>
    <property type="match status" value="1"/>
</dbReference>
<sequence length="226" mass="24468">MDTPALMTADLFAATIGLSSRTIRSYHARGLLPPPTRVGRTPCYTEQHLARMRQVVEFQSRGLPLDAVRALLEPDLVLGELTDLGPAIREAVRRQPGLLPDLVDAGVLVRHADGTLELKGVRAVLAARTLAGQGASIQRTLTFLADAVREVTPHAEHALAEVLNAVEDRLAQADPGWGAVPELAVEIVRVCVMRLARAQSMAHARPEFRRSGGRSRHHTPLSGTSR</sequence>
<protein>
    <submittedName>
        <fullName evidence="4">MerR HTH family regulatory protein</fullName>
    </submittedName>
</protein>
<dbReference type="SUPFAM" id="SSF46955">
    <property type="entry name" value="Putative DNA-binding domain"/>
    <property type="match status" value="1"/>
</dbReference>